<keyword evidence="6" id="KW-1185">Reference proteome</keyword>
<evidence type="ECO:0000256" key="2">
    <source>
        <dbReference type="ARBA" id="ARBA00022741"/>
    </source>
</evidence>
<evidence type="ECO:0000256" key="3">
    <source>
        <dbReference type="ARBA" id="ARBA00022840"/>
    </source>
</evidence>
<dbReference type="OrthoDB" id="2401965at2759"/>
<dbReference type="EMBL" id="CAJVCH010446869">
    <property type="protein sequence ID" value="CAG7819328.1"/>
    <property type="molecule type" value="Genomic_DNA"/>
</dbReference>
<dbReference type="FunFam" id="3.30.30.30:FF:000005">
    <property type="entry name" value="Heat shock protein ssb1"/>
    <property type="match status" value="1"/>
</dbReference>
<dbReference type="FunFam" id="3.30.420.40:FF:000028">
    <property type="entry name" value="heat shock 70 kDa protein-like"/>
    <property type="match status" value="1"/>
</dbReference>
<evidence type="ECO:0000256" key="1">
    <source>
        <dbReference type="ARBA" id="ARBA00007381"/>
    </source>
</evidence>
<comment type="caution">
    <text evidence="5">The sequence shown here is derived from an EMBL/GenBank/DDBJ whole genome shotgun (WGS) entry which is preliminary data.</text>
</comment>
<reference evidence="5" key="1">
    <citation type="submission" date="2021-06" db="EMBL/GenBank/DDBJ databases">
        <authorList>
            <person name="Hodson N. C."/>
            <person name="Mongue J. A."/>
            <person name="Jaron S. K."/>
        </authorList>
    </citation>
    <scope>NUCLEOTIDE SEQUENCE</scope>
</reference>
<feature type="non-terminal residue" evidence="5">
    <location>
        <position position="153"/>
    </location>
</feature>
<gene>
    <name evidence="5" type="ORF">AFUS01_LOCUS29786</name>
</gene>
<dbReference type="InterPro" id="IPR018181">
    <property type="entry name" value="Heat_shock_70_CS"/>
</dbReference>
<evidence type="ECO:0000256" key="4">
    <source>
        <dbReference type="SAM" id="MobiDB-lite"/>
    </source>
</evidence>
<evidence type="ECO:0000313" key="5">
    <source>
        <dbReference type="EMBL" id="CAG7819328.1"/>
    </source>
</evidence>
<evidence type="ECO:0000313" key="6">
    <source>
        <dbReference type="Proteomes" id="UP000708208"/>
    </source>
</evidence>
<dbReference type="PANTHER" id="PTHR19375">
    <property type="entry name" value="HEAT SHOCK PROTEIN 70KDA"/>
    <property type="match status" value="1"/>
</dbReference>
<dbReference type="AlphaFoldDB" id="A0A8J2PF03"/>
<feature type="region of interest" description="Disordered" evidence="4">
    <location>
        <begin position="33"/>
        <end position="53"/>
    </location>
</feature>
<accession>A0A8J2PF03</accession>
<keyword evidence="2" id="KW-0547">Nucleotide-binding</keyword>
<feature type="non-terminal residue" evidence="5">
    <location>
        <position position="1"/>
    </location>
</feature>
<dbReference type="GO" id="GO:0005524">
    <property type="term" value="F:ATP binding"/>
    <property type="evidence" value="ECO:0007669"/>
    <property type="project" value="UniProtKB-KW"/>
</dbReference>
<dbReference type="GO" id="GO:0140662">
    <property type="term" value="F:ATP-dependent protein folding chaperone"/>
    <property type="evidence" value="ECO:0007669"/>
    <property type="project" value="InterPro"/>
</dbReference>
<sequence>YNRIWKMLTMEDLDALKPPVYKGFAHRIVEIQKPIDRKEQSPKPGKPPTDSLQVRNKIQGPVIGIDLGTTFCCLAVERDGVMEVIQNNGVSVTPSYVLLQDEDFIVGELAKDAAHEHPENTIFHIKRMIGRHLSDRTIQNSCKNWPFKIASFD</sequence>
<protein>
    <submittedName>
        <fullName evidence="5">Uncharacterized protein</fullName>
    </submittedName>
</protein>
<keyword evidence="3" id="KW-0067">ATP-binding</keyword>
<comment type="similarity">
    <text evidence="1">Belongs to the heat shock protein 70 family.</text>
</comment>
<organism evidence="5 6">
    <name type="scientific">Allacma fusca</name>
    <dbReference type="NCBI Taxonomy" id="39272"/>
    <lineage>
        <taxon>Eukaryota</taxon>
        <taxon>Metazoa</taxon>
        <taxon>Ecdysozoa</taxon>
        <taxon>Arthropoda</taxon>
        <taxon>Hexapoda</taxon>
        <taxon>Collembola</taxon>
        <taxon>Symphypleona</taxon>
        <taxon>Sminthuridae</taxon>
        <taxon>Allacma</taxon>
    </lineage>
</organism>
<dbReference type="PROSITE" id="PS00297">
    <property type="entry name" value="HSP70_1"/>
    <property type="match status" value="1"/>
</dbReference>
<dbReference type="InterPro" id="IPR013126">
    <property type="entry name" value="Hsp_70_fam"/>
</dbReference>
<name>A0A8J2PF03_9HEXA</name>
<proteinExistence type="inferred from homology"/>
<dbReference type="Pfam" id="PF00012">
    <property type="entry name" value="HSP70"/>
    <property type="match status" value="1"/>
</dbReference>
<dbReference type="Proteomes" id="UP000708208">
    <property type="component" value="Unassembled WGS sequence"/>
</dbReference>